<evidence type="ECO:0000313" key="2">
    <source>
        <dbReference type="Proteomes" id="UP000645517"/>
    </source>
</evidence>
<dbReference type="EMBL" id="BMOR01000007">
    <property type="protein sequence ID" value="GGN37715.1"/>
    <property type="molecule type" value="Genomic_DNA"/>
</dbReference>
<gene>
    <name evidence="1" type="ORF">GCM10010842_19840</name>
</gene>
<organism evidence="1 2">
    <name type="scientific">Deinococcus daejeonensis</name>
    <dbReference type="NCBI Taxonomy" id="1007098"/>
    <lineage>
        <taxon>Bacteria</taxon>
        <taxon>Thermotogati</taxon>
        <taxon>Deinococcota</taxon>
        <taxon>Deinococci</taxon>
        <taxon>Deinococcales</taxon>
        <taxon>Deinococcaceae</taxon>
        <taxon>Deinococcus</taxon>
    </lineage>
</organism>
<comment type="caution">
    <text evidence="1">The sequence shown here is derived from an EMBL/GenBank/DDBJ whole genome shotgun (WGS) entry which is preliminary data.</text>
</comment>
<name>A0ABQ2J301_9DEIO</name>
<dbReference type="Proteomes" id="UP000645517">
    <property type="component" value="Unassembled WGS sequence"/>
</dbReference>
<sequence>MARLTGEARGGPRLWTSDSSDHVRAWGWTTGWSSHPELCVSSEPKPMALLTGRVCILNAYAALRIVLTPAFDQVECRVPTRPHGAVRRLGEGGRDCSSTPLPA</sequence>
<keyword evidence="2" id="KW-1185">Reference proteome</keyword>
<evidence type="ECO:0000313" key="1">
    <source>
        <dbReference type="EMBL" id="GGN37715.1"/>
    </source>
</evidence>
<reference evidence="2" key="1">
    <citation type="journal article" date="2019" name="Int. J. Syst. Evol. Microbiol.">
        <title>The Global Catalogue of Microorganisms (GCM) 10K type strain sequencing project: providing services to taxonomists for standard genome sequencing and annotation.</title>
        <authorList>
            <consortium name="The Broad Institute Genomics Platform"/>
            <consortium name="The Broad Institute Genome Sequencing Center for Infectious Disease"/>
            <person name="Wu L."/>
            <person name="Ma J."/>
        </authorList>
    </citation>
    <scope>NUCLEOTIDE SEQUENCE [LARGE SCALE GENOMIC DNA]</scope>
    <source>
        <strain evidence="2">JCM 16918</strain>
    </source>
</reference>
<accession>A0ABQ2J301</accession>
<protein>
    <submittedName>
        <fullName evidence="1">Uncharacterized protein</fullName>
    </submittedName>
</protein>
<proteinExistence type="predicted"/>